<proteinExistence type="predicted"/>
<organism evidence="1 2">
    <name type="scientific">Sinomicrobium oceani</name>
    <dbReference type="NCBI Taxonomy" id="1150368"/>
    <lineage>
        <taxon>Bacteria</taxon>
        <taxon>Pseudomonadati</taxon>
        <taxon>Bacteroidota</taxon>
        <taxon>Flavobacteriia</taxon>
        <taxon>Flavobacteriales</taxon>
        <taxon>Flavobacteriaceae</taxon>
        <taxon>Sinomicrobium</taxon>
    </lineage>
</organism>
<accession>A0A1K1MUW0</accession>
<evidence type="ECO:0000313" key="2">
    <source>
        <dbReference type="Proteomes" id="UP000182248"/>
    </source>
</evidence>
<dbReference type="EMBL" id="FPJE01000003">
    <property type="protein sequence ID" value="SFW26980.1"/>
    <property type="molecule type" value="Genomic_DNA"/>
</dbReference>
<sequence>MTNAKRRTTVPTITRIVVVVVIAGIYNRNPILFVLGHGICTCYPCQSHKIKTQYVAGNFHYCKYMYLCNAKILHFLLH</sequence>
<gene>
    <name evidence="1" type="ORF">SAMN02927921_00870</name>
</gene>
<name>A0A1K1MUW0_9FLAO</name>
<dbReference type="Proteomes" id="UP000182248">
    <property type="component" value="Unassembled WGS sequence"/>
</dbReference>
<evidence type="ECO:0000313" key="1">
    <source>
        <dbReference type="EMBL" id="SFW26980.1"/>
    </source>
</evidence>
<reference evidence="1 2" key="1">
    <citation type="submission" date="2016-11" db="EMBL/GenBank/DDBJ databases">
        <authorList>
            <person name="Jaros S."/>
            <person name="Januszkiewicz K."/>
            <person name="Wedrychowicz H."/>
        </authorList>
    </citation>
    <scope>NUCLEOTIDE SEQUENCE [LARGE SCALE GENOMIC DNA]</scope>
    <source>
        <strain evidence="1 2">CGMCC 1.12145</strain>
    </source>
</reference>
<keyword evidence="2" id="KW-1185">Reference proteome</keyword>
<dbReference type="AlphaFoldDB" id="A0A1K1MUW0"/>
<protein>
    <submittedName>
        <fullName evidence="1">Uncharacterized protein</fullName>
    </submittedName>
</protein>